<comment type="caution">
    <text evidence="7">The sequence shown here is derived from an EMBL/GenBank/DDBJ whole genome shotgun (WGS) entry which is preliminary data.</text>
</comment>
<evidence type="ECO:0000256" key="4">
    <source>
        <dbReference type="ARBA" id="ARBA00023139"/>
    </source>
</evidence>
<keyword evidence="4" id="KW-0564">Palmitate</keyword>
<keyword evidence="6 7" id="KW-0449">Lipoprotein</keyword>
<keyword evidence="2" id="KW-0732">Signal</keyword>
<evidence type="ECO:0000256" key="3">
    <source>
        <dbReference type="ARBA" id="ARBA00023136"/>
    </source>
</evidence>
<dbReference type="InterPro" id="IPR032831">
    <property type="entry name" value="LptM_cons"/>
</dbReference>
<reference evidence="8" key="1">
    <citation type="journal article" date="2019" name="Int. J. Syst. Evol. Microbiol.">
        <title>The Global Catalogue of Microorganisms (GCM) 10K type strain sequencing project: providing services to taxonomists for standard genome sequencing and annotation.</title>
        <authorList>
            <consortium name="The Broad Institute Genomics Platform"/>
            <consortium name="The Broad Institute Genome Sequencing Center for Infectious Disease"/>
            <person name="Wu L."/>
            <person name="Ma J."/>
        </authorList>
    </citation>
    <scope>NUCLEOTIDE SEQUENCE [LARGE SCALE GENOMIC DNA]</scope>
    <source>
        <strain evidence="8">CCUG 58411</strain>
    </source>
</reference>
<proteinExistence type="predicted"/>
<comment type="subcellular location">
    <subcellularLocation>
        <location evidence="1">Cell outer membrane</location>
        <topology evidence="1">Lipid-anchor</topology>
    </subcellularLocation>
</comment>
<keyword evidence="3" id="KW-0472">Membrane</keyword>
<keyword evidence="5" id="KW-0998">Cell outer membrane</keyword>
<evidence type="ECO:0000256" key="1">
    <source>
        <dbReference type="ARBA" id="ARBA00004459"/>
    </source>
</evidence>
<dbReference type="NCBIfam" id="NF047847">
    <property type="entry name" value="SS_mature_LptM"/>
    <property type="match status" value="1"/>
</dbReference>
<protein>
    <submittedName>
        <fullName evidence="7">Lipoprotein</fullName>
    </submittedName>
</protein>
<evidence type="ECO:0000256" key="6">
    <source>
        <dbReference type="ARBA" id="ARBA00023288"/>
    </source>
</evidence>
<evidence type="ECO:0000313" key="7">
    <source>
        <dbReference type="EMBL" id="MFD1122576.1"/>
    </source>
</evidence>
<dbReference type="Proteomes" id="UP001597206">
    <property type="component" value="Unassembled WGS sequence"/>
</dbReference>
<accession>A0ABW3PDT4</accession>
<gene>
    <name evidence="7" type="ORF">ACFQ2T_08700</name>
</gene>
<evidence type="ECO:0000313" key="8">
    <source>
        <dbReference type="Proteomes" id="UP001597206"/>
    </source>
</evidence>
<sequence length="45" mass="5108">MFSFWTRLLALGLMLAQLSACGLKGDLYIPERQYPQPQQQTPPAK</sequence>
<organism evidence="7 8">
    <name type="scientific">Methylophilus flavus</name>
    <dbReference type="NCBI Taxonomy" id="640084"/>
    <lineage>
        <taxon>Bacteria</taxon>
        <taxon>Pseudomonadati</taxon>
        <taxon>Pseudomonadota</taxon>
        <taxon>Betaproteobacteria</taxon>
        <taxon>Nitrosomonadales</taxon>
        <taxon>Methylophilaceae</taxon>
        <taxon>Methylophilus</taxon>
    </lineage>
</organism>
<name>A0ABW3PDT4_9PROT</name>
<evidence type="ECO:0000256" key="2">
    <source>
        <dbReference type="ARBA" id="ARBA00022729"/>
    </source>
</evidence>
<evidence type="ECO:0000256" key="5">
    <source>
        <dbReference type="ARBA" id="ARBA00023237"/>
    </source>
</evidence>
<keyword evidence="8" id="KW-1185">Reference proteome</keyword>
<dbReference type="RefSeq" id="WP_379033197.1">
    <property type="nucleotide sequence ID" value="NZ_JBHTLN010000001.1"/>
</dbReference>
<dbReference type="EMBL" id="JBHTLN010000001">
    <property type="protein sequence ID" value="MFD1122576.1"/>
    <property type="molecule type" value="Genomic_DNA"/>
</dbReference>